<dbReference type="FunFam" id="2.60.120.10:FF:000150">
    <property type="entry name" value="Spherulin, putative"/>
    <property type="match status" value="1"/>
</dbReference>
<dbReference type="InterPro" id="IPR001929">
    <property type="entry name" value="Germin"/>
</dbReference>
<evidence type="ECO:0000256" key="5">
    <source>
        <dbReference type="ARBA" id="ARBA00023211"/>
    </source>
</evidence>
<reference evidence="8" key="1">
    <citation type="submission" date="2022-10" db="EMBL/GenBank/DDBJ databases">
        <title>Tapping the CABI collections for fungal endophytes: first genome assemblies for Collariella, Neodidymelliopsis, Ascochyta clinopodiicola, Didymella pomorum, Didymosphaeria variabile, Neocosmospora piperis and Neocucurbitaria cava.</title>
        <authorList>
            <person name="Hill R."/>
        </authorList>
    </citation>
    <scope>NUCLEOTIDE SEQUENCE</scope>
    <source>
        <strain evidence="8">IMI 366586</strain>
    </source>
</reference>
<proteinExistence type="inferred from homology"/>
<protein>
    <recommendedName>
        <fullName evidence="7">Cupin type-1 domain-containing protein</fullName>
    </recommendedName>
</protein>
<keyword evidence="3" id="KW-0964">Secreted</keyword>
<sequence length="236" mass="25527">MLSKSIISAILAWPALVAAAPHSVEERAAAPELTLTQKLRLADTEIDRFKLLPDDKDFVFDFNKQDGLAAGVANAVTFPALVGTGQTFTVGEFEPCSMAVVHIHPRAAELQAVISGRVYTEMVPESGVTDAEGNQRVIRSELGPKMMTVFYQGSFHTQMNPDCEPAVVVTTFSSEDMGTGLIANNLFALKNETIANTFGHSIAGEDIDKVRDAIPKTVVFKVEECLAKCGKQKRQA</sequence>
<feature type="domain" description="Cupin type-1" evidence="7">
    <location>
        <begin position="60"/>
        <end position="208"/>
    </location>
</feature>
<dbReference type="AlphaFoldDB" id="A0A9W8WKA1"/>
<comment type="similarity">
    <text evidence="2">Belongs to the germin family.</text>
</comment>
<evidence type="ECO:0000313" key="8">
    <source>
        <dbReference type="EMBL" id="KAJ4327713.1"/>
    </source>
</evidence>
<keyword evidence="5" id="KW-0464">Manganese</keyword>
<evidence type="ECO:0000256" key="2">
    <source>
        <dbReference type="ARBA" id="ARBA00007456"/>
    </source>
</evidence>
<dbReference type="GO" id="GO:0030145">
    <property type="term" value="F:manganese ion binding"/>
    <property type="evidence" value="ECO:0007669"/>
    <property type="project" value="InterPro"/>
</dbReference>
<keyword evidence="4" id="KW-0479">Metal-binding</keyword>
<dbReference type="Proteomes" id="UP001140502">
    <property type="component" value="Unassembled WGS sequence"/>
</dbReference>
<dbReference type="InterPro" id="IPR014710">
    <property type="entry name" value="RmlC-like_jellyroll"/>
</dbReference>
<organism evidence="8 9">
    <name type="scientific">Fusarium piperis</name>
    <dbReference type="NCBI Taxonomy" id="1435070"/>
    <lineage>
        <taxon>Eukaryota</taxon>
        <taxon>Fungi</taxon>
        <taxon>Dikarya</taxon>
        <taxon>Ascomycota</taxon>
        <taxon>Pezizomycotina</taxon>
        <taxon>Sordariomycetes</taxon>
        <taxon>Hypocreomycetidae</taxon>
        <taxon>Hypocreales</taxon>
        <taxon>Nectriaceae</taxon>
        <taxon>Fusarium</taxon>
        <taxon>Fusarium solani species complex</taxon>
    </lineage>
</organism>
<comment type="caution">
    <text evidence="8">The sequence shown here is derived from an EMBL/GenBank/DDBJ whole genome shotgun (WGS) entry which is preliminary data.</text>
</comment>
<dbReference type="PANTHER" id="PTHR31238">
    <property type="entry name" value="GERMIN-LIKE PROTEIN SUBFAMILY 3 MEMBER 3"/>
    <property type="match status" value="1"/>
</dbReference>
<feature type="chain" id="PRO_5040871690" description="Cupin type-1 domain-containing protein" evidence="6">
    <location>
        <begin position="20"/>
        <end position="236"/>
    </location>
</feature>
<name>A0A9W8WKA1_9HYPO</name>
<evidence type="ECO:0000256" key="3">
    <source>
        <dbReference type="ARBA" id="ARBA00022525"/>
    </source>
</evidence>
<evidence type="ECO:0000313" key="9">
    <source>
        <dbReference type="Proteomes" id="UP001140502"/>
    </source>
</evidence>
<gene>
    <name evidence="8" type="ORF">N0V84_001820</name>
</gene>
<dbReference type="InterPro" id="IPR006045">
    <property type="entry name" value="Cupin_1"/>
</dbReference>
<dbReference type="EMBL" id="JAPEUR010000020">
    <property type="protein sequence ID" value="KAJ4327713.1"/>
    <property type="molecule type" value="Genomic_DNA"/>
</dbReference>
<feature type="signal peptide" evidence="6">
    <location>
        <begin position="1"/>
        <end position="19"/>
    </location>
</feature>
<dbReference type="Pfam" id="PF00190">
    <property type="entry name" value="Cupin_1"/>
    <property type="match status" value="1"/>
</dbReference>
<comment type="subcellular location">
    <subcellularLocation>
        <location evidence="1">Secreted</location>
    </subcellularLocation>
</comment>
<dbReference type="Gene3D" id="2.60.120.10">
    <property type="entry name" value="Jelly Rolls"/>
    <property type="match status" value="1"/>
</dbReference>
<accession>A0A9W8WKA1</accession>
<dbReference type="CDD" id="cd02241">
    <property type="entry name" value="cupin_OxOx"/>
    <property type="match status" value="1"/>
</dbReference>
<dbReference type="OrthoDB" id="1921208at2759"/>
<dbReference type="InterPro" id="IPR011051">
    <property type="entry name" value="RmlC_Cupin_sf"/>
</dbReference>
<keyword evidence="6" id="KW-0732">Signal</keyword>
<evidence type="ECO:0000259" key="7">
    <source>
        <dbReference type="SMART" id="SM00835"/>
    </source>
</evidence>
<dbReference type="SMART" id="SM00835">
    <property type="entry name" value="Cupin_1"/>
    <property type="match status" value="1"/>
</dbReference>
<keyword evidence="9" id="KW-1185">Reference proteome</keyword>
<evidence type="ECO:0000256" key="4">
    <source>
        <dbReference type="ARBA" id="ARBA00022723"/>
    </source>
</evidence>
<evidence type="ECO:0000256" key="1">
    <source>
        <dbReference type="ARBA" id="ARBA00004613"/>
    </source>
</evidence>
<dbReference type="SUPFAM" id="SSF51182">
    <property type="entry name" value="RmlC-like cupins"/>
    <property type="match status" value="1"/>
</dbReference>
<evidence type="ECO:0000256" key="6">
    <source>
        <dbReference type="SAM" id="SignalP"/>
    </source>
</evidence>
<dbReference type="GO" id="GO:0005576">
    <property type="term" value="C:extracellular region"/>
    <property type="evidence" value="ECO:0007669"/>
    <property type="project" value="UniProtKB-SubCell"/>
</dbReference>